<comment type="caution">
    <text evidence="2">The sequence shown here is derived from an EMBL/GenBank/DDBJ whole genome shotgun (WGS) entry which is preliminary data.</text>
</comment>
<protein>
    <recommendedName>
        <fullName evidence="1">TTF-type domain-containing protein</fullName>
    </recommendedName>
</protein>
<dbReference type="InterPro" id="IPR006580">
    <property type="entry name" value="Znf_TTF"/>
</dbReference>
<dbReference type="InterPro" id="IPR025398">
    <property type="entry name" value="DUF4371"/>
</dbReference>
<dbReference type="GO" id="GO:0046983">
    <property type="term" value="F:protein dimerization activity"/>
    <property type="evidence" value="ECO:0007669"/>
    <property type="project" value="InterPro"/>
</dbReference>
<dbReference type="AlphaFoldDB" id="A0A9R1UV88"/>
<evidence type="ECO:0000313" key="3">
    <source>
        <dbReference type="Proteomes" id="UP000235145"/>
    </source>
</evidence>
<sequence length="804" mass="91529">MDRTPVGKIKWTPFGCNMDNSGILNLAIWCGVKASNECYALETRVLEVGEANSLSHDHDIPRPNDEQAPSSKYTRVDLNTLPADPGERPSMEVYHVNQRDEIRRAYLQKGPYQPRAHSFQQREIGGKLRRFSSSWFDDHKYWLEYSIKLEAAFCLCCYLFKSEIKNKGGSDNFVKNGFNTWNKRTNLDLHNDGSPHNMTIQKCQNLMNQRQSIATAFDKQIDLMKTNQRIRLNASIDCARFLVEDSNNRGNFLELLQFYADRNDKVGSVVLKNAPKNSQMTCSSIQKDIVHAAAKETIKAIVKDIGDELFAILVDESRDVSCKEQMALVLRFVNSQGVVVERFIGIKHVSDTSALCLKATIYSFLTECGLSPHRIRGQGYDGASNMSGAFNGLKTLIMKEVKFAHYIHCFAHQLQLALVFVAKNHPDINDFFDLISRLLNMLGSSYKRRDNLREKQATKVVEALAAGEIQSGTGLNQEVGIKRPCDTRWGSHFGSLLNIKRTYSSICEVLEDIKVNGNCQDHRGETRRLLRSLKTFDFIFFLHLMVDILGITNDLNITLQKKDQNIVNAMHQVRSSKARLIQMRNEGWELLSNDVTLFCEKCEIDILNMEDPYYNGTSRRKGSQINYLHHYKIDVFIAAIDIQSQELNNRFNEVNTSLLISMASLCPSKSFQAFNVDELLKMAMFYSNEFPERTIGALRASLQNYIVDVRGDARFNNLKGIGNLAKMMVETNKHTIYPMVYLLLKLALILPVATSTVERAFSAMKLIKNDLRNKMSDQFMNDCLVSYIEKDVLDGISNDMLLTL</sequence>
<name>A0A9R1UV88_LACSA</name>
<gene>
    <name evidence="2" type="ORF">LSAT_V11C700349110</name>
</gene>
<dbReference type="InterPro" id="IPR055298">
    <property type="entry name" value="AtLOH3-like"/>
</dbReference>
<dbReference type="SUPFAM" id="SSF53098">
    <property type="entry name" value="Ribonuclease H-like"/>
    <property type="match status" value="1"/>
</dbReference>
<proteinExistence type="predicted"/>
<dbReference type="Pfam" id="PF14291">
    <property type="entry name" value="DUF4371"/>
    <property type="match status" value="1"/>
</dbReference>
<keyword evidence="3" id="KW-1185">Reference proteome</keyword>
<dbReference type="InterPro" id="IPR008906">
    <property type="entry name" value="HATC_C_dom"/>
</dbReference>
<reference evidence="2 3" key="1">
    <citation type="journal article" date="2017" name="Nat. Commun.">
        <title>Genome assembly with in vitro proximity ligation data and whole-genome triplication in lettuce.</title>
        <authorList>
            <person name="Reyes-Chin-Wo S."/>
            <person name="Wang Z."/>
            <person name="Yang X."/>
            <person name="Kozik A."/>
            <person name="Arikit S."/>
            <person name="Song C."/>
            <person name="Xia L."/>
            <person name="Froenicke L."/>
            <person name="Lavelle D.O."/>
            <person name="Truco M.J."/>
            <person name="Xia R."/>
            <person name="Zhu S."/>
            <person name="Xu C."/>
            <person name="Xu H."/>
            <person name="Xu X."/>
            <person name="Cox K."/>
            <person name="Korf I."/>
            <person name="Meyers B.C."/>
            <person name="Michelmore R.W."/>
        </authorList>
    </citation>
    <scope>NUCLEOTIDE SEQUENCE [LARGE SCALE GENOMIC DNA]</scope>
    <source>
        <strain evidence="3">cv. Salinas</strain>
        <tissue evidence="2">Seedlings</tissue>
    </source>
</reference>
<dbReference type="Proteomes" id="UP000235145">
    <property type="component" value="Unassembled WGS sequence"/>
</dbReference>
<dbReference type="PANTHER" id="PTHR11697:SF230">
    <property type="entry name" value="ZINC FINGER, MYM DOMAIN CONTAINING 1"/>
    <property type="match status" value="1"/>
</dbReference>
<organism evidence="2 3">
    <name type="scientific">Lactuca sativa</name>
    <name type="common">Garden lettuce</name>
    <dbReference type="NCBI Taxonomy" id="4236"/>
    <lineage>
        <taxon>Eukaryota</taxon>
        <taxon>Viridiplantae</taxon>
        <taxon>Streptophyta</taxon>
        <taxon>Embryophyta</taxon>
        <taxon>Tracheophyta</taxon>
        <taxon>Spermatophyta</taxon>
        <taxon>Magnoliopsida</taxon>
        <taxon>eudicotyledons</taxon>
        <taxon>Gunneridae</taxon>
        <taxon>Pentapetalae</taxon>
        <taxon>asterids</taxon>
        <taxon>campanulids</taxon>
        <taxon>Asterales</taxon>
        <taxon>Asteraceae</taxon>
        <taxon>Cichorioideae</taxon>
        <taxon>Cichorieae</taxon>
        <taxon>Lactucinae</taxon>
        <taxon>Lactuca</taxon>
    </lineage>
</organism>
<evidence type="ECO:0000259" key="1">
    <source>
        <dbReference type="SMART" id="SM00597"/>
    </source>
</evidence>
<dbReference type="SMART" id="SM00597">
    <property type="entry name" value="ZnF_TTF"/>
    <property type="match status" value="1"/>
</dbReference>
<dbReference type="PANTHER" id="PTHR11697">
    <property type="entry name" value="GENERAL TRANSCRIPTION FACTOR 2-RELATED ZINC FINGER PROTEIN"/>
    <property type="match status" value="1"/>
</dbReference>
<dbReference type="InterPro" id="IPR012337">
    <property type="entry name" value="RNaseH-like_sf"/>
</dbReference>
<dbReference type="EMBL" id="NBSK02000007">
    <property type="protein sequence ID" value="KAJ0194662.1"/>
    <property type="molecule type" value="Genomic_DNA"/>
</dbReference>
<accession>A0A9R1UV88</accession>
<dbReference type="Pfam" id="PF05699">
    <property type="entry name" value="Dimer_Tnp_hAT"/>
    <property type="match status" value="1"/>
</dbReference>
<feature type="domain" description="TTF-type" evidence="1">
    <location>
        <begin position="127"/>
        <end position="219"/>
    </location>
</feature>
<evidence type="ECO:0000313" key="2">
    <source>
        <dbReference type="EMBL" id="KAJ0194662.1"/>
    </source>
</evidence>